<protein>
    <recommendedName>
        <fullName evidence="4">Small metal-binding protein</fullName>
    </recommendedName>
</protein>
<reference evidence="2 3" key="1">
    <citation type="submission" date="2019-03" db="EMBL/GenBank/DDBJ databases">
        <title>Sapientia aquatica gen. nov., sp. nov., isolated from a crater lake.</title>
        <authorList>
            <person name="Felfoldi T."/>
            <person name="Szabo A."/>
            <person name="Toth E."/>
            <person name="Schumann P."/>
            <person name="Keki Z."/>
            <person name="Marialigeti K."/>
            <person name="Mathe I."/>
        </authorList>
    </citation>
    <scope>NUCLEOTIDE SEQUENCE [LARGE SCALE GENOMIC DNA]</scope>
    <source>
        <strain evidence="2 3">SA-152</strain>
    </source>
</reference>
<dbReference type="OrthoDB" id="7360972at2"/>
<proteinExistence type="predicted"/>
<accession>A0A4R5W4Z2</accession>
<feature type="signal peptide" evidence="1">
    <location>
        <begin position="1"/>
        <end position="24"/>
    </location>
</feature>
<comment type="caution">
    <text evidence="2">The sequence shown here is derived from an EMBL/GenBank/DDBJ whole genome shotgun (WGS) entry which is preliminary data.</text>
</comment>
<evidence type="ECO:0000313" key="3">
    <source>
        <dbReference type="Proteomes" id="UP000294829"/>
    </source>
</evidence>
<dbReference type="AlphaFoldDB" id="A0A4R5W4Z2"/>
<dbReference type="EMBL" id="SMYL01000001">
    <property type="protein sequence ID" value="TDK68171.1"/>
    <property type="molecule type" value="Genomic_DNA"/>
</dbReference>
<evidence type="ECO:0000313" key="2">
    <source>
        <dbReference type="EMBL" id="TDK68171.1"/>
    </source>
</evidence>
<sequence>MNKIAKYIAAVALVVGCVPLTSMAYDLPGKHPGYLHSLTDLRTARWFLEHQAGDAKVYAGEDVAINAIDAAISEIKKASIDDGKDLHDHPQVDVKEHGSRLLKAIETLKKAHADIDKEEDNPNARELRHRALEHIDRAIHAAESAHAEWLKEMH</sequence>
<evidence type="ECO:0000256" key="1">
    <source>
        <dbReference type="SAM" id="SignalP"/>
    </source>
</evidence>
<organism evidence="2 3">
    <name type="scientific">Sapientia aquatica</name>
    <dbReference type="NCBI Taxonomy" id="1549640"/>
    <lineage>
        <taxon>Bacteria</taxon>
        <taxon>Pseudomonadati</taxon>
        <taxon>Pseudomonadota</taxon>
        <taxon>Betaproteobacteria</taxon>
        <taxon>Burkholderiales</taxon>
        <taxon>Oxalobacteraceae</taxon>
        <taxon>Sapientia</taxon>
    </lineage>
</organism>
<name>A0A4R5W4Z2_9BURK</name>
<dbReference type="RefSeq" id="WP_133324572.1">
    <property type="nucleotide sequence ID" value="NZ_SMYL01000001.1"/>
</dbReference>
<keyword evidence="3" id="KW-1185">Reference proteome</keyword>
<feature type="chain" id="PRO_5020480329" description="Small metal-binding protein" evidence="1">
    <location>
        <begin position="25"/>
        <end position="154"/>
    </location>
</feature>
<dbReference type="Proteomes" id="UP000294829">
    <property type="component" value="Unassembled WGS sequence"/>
</dbReference>
<dbReference type="PROSITE" id="PS51257">
    <property type="entry name" value="PROKAR_LIPOPROTEIN"/>
    <property type="match status" value="1"/>
</dbReference>
<gene>
    <name evidence="2" type="ORF">E2I14_01075</name>
</gene>
<keyword evidence="1" id="KW-0732">Signal</keyword>
<evidence type="ECO:0008006" key="4">
    <source>
        <dbReference type="Google" id="ProtNLM"/>
    </source>
</evidence>